<keyword evidence="3" id="KW-1185">Reference proteome</keyword>
<evidence type="ECO:0000313" key="2">
    <source>
        <dbReference type="EMBL" id="GID61864.1"/>
    </source>
</evidence>
<sequence>MISVTEFARRLSTLVPMTMSRYDIEDLADNAGVRIDPARGIDTDQAQRMLDHLTPPAPVSGVTIAASVWPPPEAVRPAVTPVTFSSLGAVGAPSEQPARPRSPRQGRGGKPGWSRPAR</sequence>
<evidence type="ECO:0000313" key="3">
    <source>
        <dbReference type="Proteomes" id="UP000612282"/>
    </source>
</evidence>
<reference evidence="2 3" key="1">
    <citation type="submission" date="2021-01" db="EMBL/GenBank/DDBJ databases">
        <title>Whole genome shotgun sequence of Actinoplanes couchii NBRC 106145.</title>
        <authorList>
            <person name="Komaki H."/>
            <person name="Tamura T."/>
        </authorList>
    </citation>
    <scope>NUCLEOTIDE SEQUENCE [LARGE SCALE GENOMIC DNA]</scope>
    <source>
        <strain evidence="2 3">NBRC 106145</strain>
    </source>
</reference>
<comment type="caution">
    <text evidence="2">The sequence shown here is derived from an EMBL/GenBank/DDBJ whole genome shotgun (WGS) entry which is preliminary data.</text>
</comment>
<proteinExistence type="predicted"/>
<feature type="region of interest" description="Disordered" evidence="1">
    <location>
        <begin position="87"/>
        <end position="118"/>
    </location>
</feature>
<evidence type="ECO:0000256" key="1">
    <source>
        <dbReference type="SAM" id="MobiDB-lite"/>
    </source>
</evidence>
<gene>
    <name evidence="2" type="ORF">Aco03nite_102680</name>
</gene>
<dbReference type="EMBL" id="BOMG01000143">
    <property type="protein sequence ID" value="GID61864.1"/>
    <property type="molecule type" value="Genomic_DNA"/>
</dbReference>
<name>A0ABQ3XTN8_9ACTN</name>
<organism evidence="2 3">
    <name type="scientific">Actinoplanes couchii</name>
    <dbReference type="NCBI Taxonomy" id="403638"/>
    <lineage>
        <taxon>Bacteria</taxon>
        <taxon>Bacillati</taxon>
        <taxon>Actinomycetota</taxon>
        <taxon>Actinomycetes</taxon>
        <taxon>Micromonosporales</taxon>
        <taxon>Micromonosporaceae</taxon>
        <taxon>Actinoplanes</taxon>
    </lineage>
</organism>
<accession>A0ABQ3XTN8</accession>
<dbReference type="Proteomes" id="UP000612282">
    <property type="component" value="Unassembled WGS sequence"/>
</dbReference>
<protein>
    <submittedName>
        <fullName evidence="2">Uncharacterized protein</fullName>
    </submittedName>
</protein>